<evidence type="ECO:0000256" key="15">
    <source>
        <dbReference type="SAM" id="Coils"/>
    </source>
</evidence>
<dbReference type="KEGG" id="srhi:H9L12_07040"/>
<gene>
    <name evidence="13" type="primary">atpF</name>
    <name evidence="16" type="ORF">H9L12_07040</name>
</gene>
<evidence type="ECO:0000256" key="13">
    <source>
        <dbReference type="HAMAP-Rule" id="MF_01398"/>
    </source>
</evidence>
<dbReference type="HAMAP" id="MF_01398">
    <property type="entry name" value="ATP_synth_b_bprime"/>
    <property type="match status" value="1"/>
</dbReference>
<dbReference type="Proteomes" id="UP000515955">
    <property type="component" value="Chromosome"/>
</dbReference>
<comment type="subcellular location">
    <subcellularLocation>
        <location evidence="13">Cell membrane</location>
        <topology evidence="13">Single-pass membrane protein</topology>
    </subcellularLocation>
    <subcellularLocation>
        <location evidence="12">Endomembrane system</location>
        <topology evidence="12">Single-pass membrane protein</topology>
    </subcellularLocation>
</comment>
<name>A0A7G9S8G8_9SPHN</name>
<dbReference type="GO" id="GO:0045259">
    <property type="term" value="C:proton-transporting ATP synthase complex"/>
    <property type="evidence" value="ECO:0007669"/>
    <property type="project" value="UniProtKB-KW"/>
</dbReference>
<evidence type="ECO:0000256" key="8">
    <source>
        <dbReference type="ARBA" id="ARBA00023136"/>
    </source>
</evidence>
<comment type="subunit">
    <text evidence="13">F-type ATPases have 2 components, F(1) - the catalytic core - and F(0) - the membrane proton channel. F(1) has five subunits: alpha(3), beta(3), gamma(1), delta(1), epsilon(1). F(0) has three main subunits: a(1), b(2) and c(10-14). The alpha and beta chains form an alternating ring which encloses part of the gamma chain. F(1) is attached to F(0) by a central stalk formed by the gamma and epsilon chains, while a peripheral stalk is formed by the delta and b chains.</text>
</comment>
<organism evidence="16 17">
    <name type="scientific">Sphingomonas rhizophila</name>
    <dbReference type="NCBI Taxonomy" id="2071607"/>
    <lineage>
        <taxon>Bacteria</taxon>
        <taxon>Pseudomonadati</taxon>
        <taxon>Pseudomonadota</taxon>
        <taxon>Alphaproteobacteria</taxon>
        <taxon>Sphingomonadales</taxon>
        <taxon>Sphingomonadaceae</taxon>
        <taxon>Sphingomonas</taxon>
    </lineage>
</organism>
<dbReference type="InterPro" id="IPR002146">
    <property type="entry name" value="ATP_synth_b/b'su_bac/chlpt"/>
</dbReference>
<dbReference type="RefSeq" id="WP_187541143.1">
    <property type="nucleotide sequence ID" value="NZ_CP060717.1"/>
</dbReference>
<dbReference type="GO" id="GO:0046961">
    <property type="term" value="F:proton-transporting ATPase activity, rotational mechanism"/>
    <property type="evidence" value="ECO:0007669"/>
    <property type="project" value="TreeGrafter"/>
</dbReference>
<dbReference type="PANTHER" id="PTHR33445">
    <property type="entry name" value="ATP SYNTHASE SUBUNIT B', CHLOROPLASTIC"/>
    <property type="match status" value="1"/>
</dbReference>
<evidence type="ECO:0000256" key="7">
    <source>
        <dbReference type="ARBA" id="ARBA00023065"/>
    </source>
</evidence>
<dbReference type="EMBL" id="CP060717">
    <property type="protein sequence ID" value="QNN64143.1"/>
    <property type="molecule type" value="Genomic_DNA"/>
</dbReference>
<evidence type="ECO:0000256" key="14">
    <source>
        <dbReference type="RuleBase" id="RU003848"/>
    </source>
</evidence>
<evidence type="ECO:0000313" key="16">
    <source>
        <dbReference type="EMBL" id="QNN64143.1"/>
    </source>
</evidence>
<keyword evidence="13" id="KW-1003">Cell membrane</keyword>
<feature type="transmembrane region" description="Helical" evidence="13">
    <location>
        <begin position="15"/>
        <end position="34"/>
    </location>
</feature>
<keyword evidence="5 13" id="KW-0375">Hydrogen ion transport</keyword>
<evidence type="ECO:0000256" key="9">
    <source>
        <dbReference type="ARBA" id="ARBA00023310"/>
    </source>
</evidence>
<dbReference type="PANTHER" id="PTHR33445:SF1">
    <property type="entry name" value="ATP SYNTHASE SUBUNIT B"/>
    <property type="match status" value="1"/>
</dbReference>
<evidence type="ECO:0000256" key="10">
    <source>
        <dbReference type="ARBA" id="ARBA00025198"/>
    </source>
</evidence>
<sequence length="164" mass="17335">MPQIAQLGEVYASQLFWLFVFFGAIFLVIGLGMLPKIQSTVDSRDAQIAADLKAAEGAREAADRLEEEYRIAMDKSRAEAARLAAEAKDKAAKATEKSVAKADEGINLSLDQALARIGEARQAAQGEIEAVAAEAAQAMVERVAGLKVDPAAARAAVAKELVHG</sequence>
<dbReference type="GO" id="GO:0012505">
    <property type="term" value="C:endomembrane system"/>
    <property type="evidence" value="ECO:0007669"/>
    <property type="project" value="UniProtKB-SubCell"/>
</dbReference>
<dbReference type="AlphaFoldDB" id="A0A7G9S8G8"/>
<evidence type="ECO:0000256" key="5">
    <source>
        <dbReference type="ARBA" id="ARBA00022781"/>
    </source>
</evidence>
<keyword evidence="2 13" id="KW-0813">Transport</keyword>
<dbReference type="InterPro" id="IPR050059">
    <property type="entry name" value="ATP_synthase_B_chain"/>
</dbReference>
<keyword evidence="17" id="KW-1185">Reference proteome</keyword>
<comment type="function">
    <text evidence="11">Component of the F(0) channel, it forms part of the peripheral stalk, linking F(1) to F(0). The b'-subunit is a diverged and duplicated form of b found in plants and photosynthetic bacteria.</text>
</comment>
<evidence type="ECO:0000256" key="12">
    <source>
        <dbReference type="ARBA" id="ARBA00037847"/>
    </source>
</evidence>
<keyword evidence="4 13" id="KW-0812">Transmembrane</keyword>
<evidence type="ECO:0000256" key="2">
    <source>
        <dbReference type="ARBA" id="ARBA00022448"/>
    </source>
</evidence>
<keyword evidence="3 13" id="KW-0138">CF(0)</keyword>
<comment type="function">
    <text evidence="10 13">F(1)F(0) ATP synthase produces ATP from ADP in the presence of a proton or sodium gradient. F-type ATPases consist of two structural domains, F(1) containing the extramembraneous catalytic core and F(0) containing the membrane proton channel, linked together by a central stalk and a peripheral stalk. During catalysis, ATP synthesis in the catalytic domain of F(1) is coupled via a rotary mechanism of the central stalk subunits to proton translocation.</text>
</comment>
<keyword evidence="8 13" id="KW-0472">Membrane</keyword>
<reference evidence="16 17" key="1">
    <citation type="submission" date="2020-08" db="EMBL/GenBank/DDBJ databases">
        <title>Genome sequence of Sphingomonas rhizophila KACC 19189T.</title>
        <authorList>
            <person name="Hyun D.-W."/>
            <person name="Bae J.-W."/>
        </authorList>
    </citation>
    <scope>NUCLEOTIDE SEQUENCE [LARGE SCALE GENOMIC DNA]</scope>
    <source>
        <strain evidence="16 17">KACC 19189</strain>
    </source>
</reference>
<comment type="similarity">
    <text evidence="1 13 14">Belongs to the ATPase B chain family.</text>
</comment>
<proteinExistence type="inferred from homology"/>
<keyword evidence="6 13" id="KW-1133">Transmembrane helix</keyword>
<dbReference type="Pfam" id="PF00430">
    <property type="entry name" value="ATP-synt_B"/>
    <property type="match status" value="1"/>
</dbReference>
<keyword evidence="15" id="KW-0175">Coiled coil</keyword>
<evidence type="ECO:0000256" key="4">
    <source>
        <dbReference type="ARBA" id="ARBA00022692"/>
    </source>
</evidence>
<accession>A0A7G9S8G8</accession>
<evidence type="ECO:0000256" key="1">
    <source>
        <dbReference type="ARBA" id="ARBA00005513"/>
    </source>
</evidence>
<evidence type="ECO:0000313" key="17">
    <source>
        <dbReference type="Proteomes" id="UP000515955"/>
    </source>
</evidence>
<evidence type="ECO:0000256" key="6">
    <source>
        <dbReference type="ARBA" id="ARBA00022989"/>
    </source>
</evidence>
<keyword evidence="7 13" id="KW-0406">Ion transport</keyword>
<evidence type="ECO:0000256" key="11">
    <source>
        <dbReference type="ARBA" id="ARBA00025614"/>
    </source>
</evidence>
<keyword evidence="9 13" id="KW-0066">ATP synthesis</keyword>
<dbReference type="GO" id="GO:0046933">
    <property type="term" value="F:proton-transporting ATP synthase activity, rotational mechanism"/>
    <property type="evidence" value="ECO:0007669"/>
    <property type="project" value="UniProtKB-UniRule"/>
</dbReference>
<evidence type="ECO:0000256" key="3">
    <source>
        <dbReference type="ARBA" id="ARBA00022547"/>
    </source>
</evidence>
<protein>
    <recommendedName>
        <fullName evidence="13">ATP synthase subunit b</fullName>
    </recommendedName>
    <alternativeName>
        <fullName evidence="13">ATP synthase F(0) sector subunit b</fullName>
    </alternativeName>
    <alternativeName>
        <fullName evidence="13">ATPase subunit I</fullName>
    </alternativeName>
    <alternativeName>
        <fullName evidence="13">F-type ATPase subunit b</fullName>
        <shortName evidence="13">F-ATPase subunit b</shortName>
    </alternativeName>
</protein>
<dbReference type="GO" id="GO:0005886">
    <property type="term" value="C:plasma membrane"/>
    <property type="evidence" value="ECO:0007669"/>
    <property type="project" value="UniProtKB-SubCell"/>
</dbReference>
<feature type="coiled-coil region" evidence="15">
    <location>
        <begin position="48"/>
        <end position="97"/>
    </location>
</feature>